<reference evidence="1 2" key="1">
    <citation type="journal article" date="2011" name="Int. J. Syst. Evol. Microbiol.">
        <title>Zhongshania antarctica gen. nov., sp. nov. and Zhongshania guokunii sp. nov., gammaproteobacteria respectively isolated from coastal attached (fast) ice and surface seawater of the Antarctic.</title>
        <authorList>
            <person name="Li H.J."/>
            <person name="Zhang X.Y."/>
            <person name="Chen C.X."/>
            <person name="Zhang Y.J."/>
            <person name="Gao Z.M."/>
            <person name="Yu Y."/>
            <person name="Chen X.L."/>
            <person name="Chen B."/>
            <person name="Zhang Y.Z."/>
        </authorList>
    </citation>
    <scope>NUCLEOTIDE SEQUENCE [LARGE SCALE GENOMIC DNA]</scope>
    <source>
        <strain evidence="1 2">15-R06ZXC-3</strain>
    </source>
</reference>
<evidence type="ECO:0008006" key="3">
    <source>
        <dbReference type="Google" id="ProtNLM"/>
    </source>
</evidence>
<gene>
    <name evidence="1" type="ORF">AB4874_05850</name>
</gene>
<keyword evidence="2" id="KW-1185">Reference proteome</keyword>
<proteinExistence type="predicted"/>
<evidence type="ECO:0000313" key="1">
    <source>
        <dbReference type="EMBL" id="MEX1661173.1"/>
    </source>
</evidence>
<evidence type="ECO:0000313" key="2">
    <source>
        <dbReference type="Proteomes" id="UP001557465"/>
    </source>
</evidence>
<sequence>MLRTILIGSSVSIQGVFERKLECGRILVRVGDSLFAGRPVCG</sequence>
<dbReference type="EMBL" id="JBFRYC010000003">
    <property type="protein sequence ID" value="MEX1661173.1"/>
    <property type="molecule type" value="Genomic_DNA"/>
</dbReference>
<name>A0ABV3TI09_9RHOB</name>
<dbReference type="Proteomes" id="UP001557465">
    <property type="component" value="Unassembled WGS sequence"/>
</dbReference>
<accession>A0ABV3TI09</accession>
<organism evidence="1 2">
    <name type="scientific">Thioclava arctica</name>
    <dbReference type="NCBI Taxonomy" id="3238301"/>
    <lineage>
        <taxon>Bacteria</taxon>
        <taxon>Pseudomonadati</taxon>
        <taxon>Pseudomonadota</taxon>
        <taxon>Alphaproteobacteria</taxon>
        <taxon>Rhodobacterales</taxon>
        <taxon>Paracoccaceae</taxon>
        <taxon>Thioclava</taxon>
    </lineage>
</organism>
<protein>
    <recommendedName>
        <fullName evidence="3">Translation initiation factor IF-2</fullName>
    </recommendedName>
</protein>
<comment type="caution">
    <text evidence="1">The sequence shown here is derived from an EMBL/GenBank/DDBJ whole genome shotgun (WGS) entry which is preliminary data.</text>
</comment>